<reference evidence="2 3" key="1">
    <citation type="submission" date="2017-10" db="EMBL/GenBank/DDBJ databases">
        <title>A novel species of cold-tolerant Malassezia isolated from bats.</title>
        <authorList>
            <person name="Lorch J.M."/>
            <person name="Palmer J.M."/>
            <person name="Vanderwolf K.J."/>
            <person name="Schmidt K.Z."/>
            <person name="Verant M.L."/>
            <person name="Weller T.J."/>
            <person name="Blehert D.S."/>
        </authorList>
    </citation>
    <scope>NUCLEOTIDE SEQUENCE [LARGE SCALE GENOMIC DNA]</scope>
    <source>
        <strain evidence="2 3">NWHC:44797-103</strain>
    </source>
</reference>
<dbReference type="OrthoDB" id="3358811at2759"/>
<dbReference type="Proteomes" id="UP000232875">
    <property type="component" value="Unassembled WGS sequence"/>
</dbReference>
<name>A0A2N1JAB5_9BASI</name>
<dbReference type="EMBL" id="KZ454991">
    <property type="protein sequence ID" value="PKI83485.1"/>
    <property type="molecule type" value="Genomic_DNA"/>
</dbReference>
<keyword evidence="1" id="KW-1133">Transmembrane helix</keyword>
<keyword evidence="1" id="KW-0472">Membrane</keyword>
<evidence type="ECO:0000313" key="3">
    <source>
        <dbReference type="Proteomes" id="UP000232875"/>
    </source>
</evidence>
<protein>
    <submittedName>
        <fullName evidence="2">Uncharacterized protein</fullName>
    </submittedName>
</protein>
<evidence type="ECO:0000313" key="2">
    <source>
        <dbReference type="EMBL" id="PKI83485.1"/>
    </source>
</evidence>
<evidence type="ECO:0000256" key="1">
    <source>
        <dbReference type="SAM" id="Phobius"/>
    </source>
</evidence>
<organism evidence="2 3">
    <name type="scientific">Malassezia vespertilionis</name>
    <dbReference type="NCBI Taxonomy" id="2020962"/>
    <lineage>
        <taxon>Eukaryota</taxon>
        <taxon>Fungi</taxon>
        <taxon>Dikarya</taxon>
        <taxon>Basidiomycota</taxon>
        <taxon>Ustilaginomycotina</taxon>
        <taxon>Malasseziomycetes</taxon>
        <taxon>Malasseziales</taxon>
        <taxon>Malasseziaceae</taxon>
        <taxon>Malassezia</taxon>
    </lineage>
</organism>
<keyword evidence="1" id="KW-0812">Transmembrane</keyword>
<proteinExistence type="predicted"/>
<keyword evidence="3" id="KW-1185">Reference proteome</keyword>
<gene>
    <name evidence="2" type="ORF">MVES_002415</name>
</gene>
<feature type="transmembrane region" description="Helical" evidence="1">
    <location>
        <begin position="50"/>
        <end position="71"/>
    </location>
</feature>
<sequence>MPSERDIRARNSKFAKRARETQNIRGAGGAARGLVNKSEEEEREEAPPKLVRYLSIFFLCVFAGGLLVEFLSKFMRFF</sequence>
<dbReference type="AlphaFoldDB" id="A0A2N1JAB5"/>
<accession>A0A2N1JAB5</accession>